<sequence length="217" mass="24460">MLGATADSTEVSVGCFSSDSYVVLNNGKQKSIGFLETGDEILAVNHLKVNSSEMFLMLDQETSKLALFYTFHTASNHHISLTGLHLIPIILSNNKIEYIAARNVKLGDQFYVLINDQLESSPVVNITIESKNGYFAPLTMTGTILVNNVYASCFASVKNHELAQIFMTPFRWYYQLANFISITEPFNNNNNRTNGIHWFVKFIYQLAIYIQPSNLQL</sequence>
<dbReference type="GO" id="GO:0007267">
    <property type="term" value="P:cell-cell signaling"/>
    <property type="evidence" value="ECO:0007669"/>
    <property type="project" value="InterPro"/>
</dbReference>
<dbReference type="PRINTS" id="PR00632">
    <property type="entry name" value="SONICHHOG"/>
</dbReference>
<dbReference type="AlphaFoldDB" id="A0A818SAH1"/>
<evidence type="ECO:0000259" key="3">
    <source>
        <dbReference type="SMART" id="SM00306"/>
    </source>
</evidence>
<dbReference type="InterPro" id="IPR036844">
    <property type="entry name" value="Hint_dom_sf"/>
</dbReference>
<reference evidence="5" key="1">
    <citation type="submission" date="2021-02" db="EMBL/GenBank/DDBJ databases">
        <authorList>
            <person name="Nowell W R."/>
        </authorList>
    </citation>
    <scope>NUCLEOTIDE SEQUENCE</scope>
</reference>
<evidence type="ECO:0000313" key="6">
    <source>
        <dbReference type="Proteomes" id="UP000663844"/>
    </source>
</evidence>
<dbReference type="SMART" id="SM00306">
    <property type="entry name" value="HintN"/>
    <property type="match status" value="1"/>
</dbReference>
<dbReference type="PANTHER" id="PTHR11889:SF31">
    <property type="entry name" value="PROTEIN HEDGEHOG"/>
    <property type="match status" value="1"/>
</dbReference>
<organism evidence="5 6">
    <name type="scientific">Adineta steineri</name>
    <dbReference type="NCBI Taxonomy" id="433720"/>
    <lineage>
        <taxon>Eukaryota</taxon>
        <taxon>Metazoa</taxon>
        <taxon>Spiralia</taxon>
        <taxon>Gnathifera</taxon>
        <taxon>Rotifera</taxon>
        <taxon>Eurotatoria</taxon>
        <taxon>Bdelloidea</taxon>
        <taxon>Adinetida</taxon>
        <taxon>Adinetidae</taxon>
        <taxon>Adineta</taxon>
    </lineage>
</organism>
<dbReference type="InterPro" id="IPR001657">
    <property type="entry name" value="Hedgehog"/>
</dbReference>
<dbReference type="GO" id="GO:0048731">
    <property type="term" value="P:system development"/>
    <property type="evidence" value="ECO:0007669"/>
    <property type="project" value="UniProtKB-ARBA"/>
</dbReference>
<accession>A0A818SAH1</accession>
<dbReference type="Proteomes" id="UP000663844">
    <property type="component" value="Unassembled WGS sequence"/>
</dbReference>
<dbReference type="InterPro" id="IPR006141">
    <property type="entry name" value="Intein_N"/>
</dbReference>
<dbReference type="InterPro" id="IPR003587">
    <property type="entry name" value="Hint_dom_N"/>
</dbReference>
<dbReference type="Pfam" id="PF01079">
    <property type="entry name" value="Hint"/>
    <property type="match status" value="1"/>
</dbReference>
<comment type="caution">
    <text evidence="5">The sequence shown here is derived from an EMBL/GenBank/DDBJ whole genome shotgun (WGS) entry which is preliminary data.</text>
</comment>
<dbReference type="InterPro" id="IPR050387">
    <property type="entry name" value="Hedgehog_Signaling"/>
</dbReference>
<keyword evidence="2" id="KW-0732">Signal</keyword>
<feature type="domain" description="Hint" evidence="3">
    <location>
        <begin position="13"/>
        <end position="114"/>
    </location>
</feature>
<dbReference type="Proteomes" id="UP000663845">
    <property type="component" value="Unassembled WGS sequence"/>
</dbReference>
<dbReference type="EMBL" id="CAJNOG010000404">
    <property type="protein sequence ID" value="CAF1223911.1"/>
    <property type="molecule type" value="Genomic_DNA"/>
</dbReference>
<dbReference type="InterPro" id="IPR001767">
    <property type="entry name" value="Hedgehog_Hint"/>
</dbReference>
<dbReference type="EMBL" id="CAJOAZ010000526">
    <property type="protein sequence ID" value="CAF3668479.1"/>
    <property type="molecule type" value="Genomic_DNA"/>
</dbReference>
<name>A0A818SAH1_9BILA</name>
<dbReference type="GO" id="GO:0016540">
    <property type="term" value="P:protein autoprocessing"/>
    <property type="evidence" value="ECO:0007669"/>
    <property type="project" value="InterPro"/>
</dbReference>
<proteinExistence type="predicted"/>
<dbReference type="SUPFAM" id="SSF51294">
    <property type="entry name" value="Hedgehog/intein (Hint) domain"/>
    <property type="match status" value="1"/>
</dbReference>
<dbReference type="GO" id="GO:0016539">
    <property type="term" value="P:intein-mediated protein splicing"/>
    <property type="evidence" value="ECO:0007669"/>
    <property type="project" value="InterPro"/>
</dbReference>
<evidence type="ECO:0000313" key="4">
    <source>
        <dbReference type="EMBL" id="CAF1223911.1"/>
    </source>
</evidence>
<dbReference type="Gene3D" id="2.170.16.10">
    <property type="entry name" value="Hedgehog/Intein (Hint) domain"/>
    <property type="match status" value="1"/>
</dbReference>
<evidence type="ECO:0000313" key="5">
    <source>
        <dbReference type="EMBL" id="CAF3668479.1"/>
    </source>
</evidence>
<evidence type="ECO:0000256" key="2">
    <source>
        <dbReference type="ARBA" id="ARBA00022729"/>
    </source>
</evidence>
<keyword evidence="1" id="KW-0217">Developmental protein</keyword>
<dbReference type="CDD" id="cd00081">
    <property type="entry name" value="Hint"/>
    <property type="match status" value="1"/>
</dbReference>
<dbReference type="PANTHER" id="PTHR11889">
    <property type="entry name" value="HEDGEHOG"/>
    <property type="match status" value="1"/>
</dbReference>
<gene>
    <name evidence="4" type="ORF">JYZ213_LOCUS28159</name>
    <name evidence="5" type="ORF">OXD698_LOCUS10076</name>
</gene>
<evidence type="ECO:0000256" key="1">
    <source>
        <dbReference type="ARBA" id="ARBA00022473"/>
    </source>
</evidence>
<protein>
    <recommendedName>
        <fullName evidence="3">Hint domain-containing protein</fullName>
    </recommendedName>
</protein>
<dbReference type="PROSITE" id="PS50817">
    <property type="entry name" value="INTEIN_N_TER"/>
    <property type="match status" value="1"/>
</dbReference>